<proteinExistence type="predicted"/>
<feature type="domain" description="FGFR1 oncogene partner (FOP) N-terminal dimerisation" evidence="1">
    <location>
        <begin position="43"/>
        <end position="114"/>
    </location>
</feature>
<protein>
    <submittedName>
        <fullName evidence="2">LisH domain-containing protein FOPNL</fullName>
    </submittedName>
</protein>
<dbReference type="EMBL" id="BQXS01011274">
    <property type="protein sequence ID" value="GKT36643.1"/>
    <property type="molecule type" value="Genomic_DNA"/>
</dbReference>
<sequence length="120" mass="14246">MSEHQKDYDIVRAKLEKSGKLERIRDELRDMVERCLDEKYVVKEDSKMKHTHEQYLLFELMKEALSSFGFDRTIKTLAEEADISNEVLDREFLLSQLGLHRKVDSSEIPILLFLTMNIKR</sequence>
<evidence type="ECO:0000313" key="3">
    <source>
        <dbReference type="Proteomes" id="UP001057375"/>
    </source>
</evidence>
<gene>
    <name evidence="2" type="ORF">ADUPG1_009569</name>
</gene>
<accession>A0ABQ5KYB3</accession>
<evidence type="ECO:0000313" key="2">
    <source>
        <dbReference type="EMBL" id="GKT36643.1"/>
    </source>
</evidence>
<comment type="caution">
    <text evidence="2">The sequence shown here is derived from an EMBL/GenBank/DDBJ whole genome shotgun (WGS) entry which is preliminary data.</text>
</comment>
<organism evidence="2 3">
    <name type="scientific">Aduncisulcus paluster</name>
    <dbReference type="NCBI Taxonomy" id="2918883"/>
    <lineage>
        <taxon>Eukaryota</taxon>
        <taxon>Metamonada</taxon>
        <taxon>Carpediemonas-like organisms</taxon>
        <taxon>Aduncisulcus</taxon>
    </lineage>
</organism>
<name>A0ABQ5KYB3_9EUKA</name>
<dbReference type="Proteomes" id="UP001057375">
    <property type="component" value="Unassembled WGS sequence"/>
</dbReference>
<evidence type="ECO:0000259" key="1">
    <source>
        <dbReference type="Pfam" id="PF09398"/>
    </source>
</evidence>
<dbReference type="Pfam" id="PF09398">
    <property type="entry name" value="FOP_dimer"/>
    <property type="match status" value="1"/>
</dbReference>
<dbReference type="InterPro" id="IPR018993">
    <property type="entry name" value="FOP_dimerisation-dom_N"/>
</dbReference>
<dbReference type="Gene3D" id="1.20.960.40">
    <property type="match status" value="1"/>
</dbReference>
<reference evidence="2" key="1">
    <citation type="submission" date="2022-03" db="EMBL/GenBank/DDBJ databases">
        <title>Draft genome sequence of Aduncisulcus paluster, a free-living microaerophilic Fornicata.</title>
        <authorList>
            <person name="Yuyama I."/>
            <person name="Kume K."/>
            <person name="Tamura T."/>
            <person name="Inagaki Y."/>
            <person name="Hashimoto T."/>
        </authorList>
    </citation>
    <scope>NUCLEOTIDE SEQUENCE</scope>
    <source>
        <strain evidence="2">NY0171</strain>
    </source>
</reference>
<keyword evidence="3" id="KW-1185">Reference proteome</keyword>